<reference evidence="2 3" key="1">
    <citation type="submission" date="2014-05" db="EMBL/GenBank/DDBJ databases">
        <title>Draft Genome Sequence of Kitasatospora cheerisanensis KCTC 2395.</title>
        <authorList>
            <person name="Nam D.H."/>
        </authorList>
    </citation>
    <scope>NUCLEOTIDE SEQUENCE [LARGE SCALE GENOMIC DNA]</scope>
    <source>
        <strain evidence="2 3">KCTC 2395</strain>
    </source>
</reference>
<organism evidence="2 3">
    <name type="scientific">Kitasatospora cheerisanensis KCTC 2395</name>
    <dbReference type="NCBI Taxonomy" id="1348663"/>
    <lineage>
        <taxon>Bacteria</taxon>
        <taxon>Bacillati</taxon>
        <taxon>Actinomycetota</taxon>
        <taxon>Actinomycetes</taxon>
        <taxon>Kitasatosporales</taxon>
        <taxon>Streptomycetaceae</taxon>
        <taxon>Kitasatospora</taxon>
    </lineage>
</organism>
<sequence length="94" mass="10372">MIARRSRSARLRTPPAPRRTVRQRGTDPWPPTSSAPESPRSPGPPPPWPSPPSPSSPDRRPHHRHPRTLAGQSTGHSDTEEWNGTGAWCTSCIK</sequence>
<feature type="compositionally biased region" description="Basic residues" evidence="1">
    <location>
        <begin position="1"/>
        <end position="10"/>
    </location>
</feature>
<dbReference type="EMBL" id="JNBY01000115">
    <property type="protein sequence ID" value="KDN82292.1"/>
    <property type="molecule type" value="Genomic_DNA"/>
</dbReference>
<accession>A0A066YMC8</accession>
<feature type="compositionally biased region" description="Pro residues" evidence="1">
    <location>
        <begin position="28"/>
        <end position="55"/>
    </location>
</feature>
<dbReference type="HOGENOM" id="CLU_2382299_0_0_11"/>
<protein>
    <submittedName>
        <fullName evidence="2">Uncharacterized protein</fullName>
    </submittedName>
</protein>
<keyword evidence="3" id="KW-1185">Reference proteome</keyword>
<dbReference type="AlphaFoldDB" id="A0A066YMC8"/>
<proteinExistence type="predicted"/>
<evidence type="ECO:0000313" key="3">
    <source>
        <dbReference type="Proteomes" id="UP000027178"/>
    </source>
</evidence>
<evidence type="ECO:0000313" key="2">
    <source>
        <dbReference type="EMBL" id="KDN82292.1"/>
    </source>
</evidence>
<name>A0A066YMC8_9ACTN</name>
<gene>
    <name evidence="2" type="ORF">KCH_60010</name>
</gene>
<feature type="region of interest" description="Disordered" evidence="1">
    <location>
        <begin position="1"/>
        <end position="94"/>
    </location>
</feature>
<comment type="caution">
    <text evidence="2">The sequence shown here is derived from an EMBL/GenBank/DDBJ whole genome shotgun (WGS) entry which is preliminary data.</text>
</comment>
<evidence type="ECO:0000256" key="1">
    <source>
        <dbReference type="SAM" id="MobiDB-lite"/>
    </source>
</evidence>
<dbReference type="Proteomes" id="UP000027178">
    <property type="component" value="Unassembled WGS sequence"/>
</dbReference>